<evidence type="ECO:0000256" key="7">
    <source>
        <dbReference type="ARBA" id="ARBA00023004"/>
    </source>
</evidence>
<feature type="non-terminal residue" evidence="12">
    <location>
        <position position="166"/>
    </location>
</feature>
<keyword evidence="3" id="KW-0285">Flavoprotein</keyword>
<dbReference type="GO" id="GO:0010181">
    <property type="term" value="F:FMN binding"/>
    <property type="evidence" value="ECO:0007669"/>
    <property type="project" value="InterPro"/>
</dbReference>
<keyword evidence="6 12" id="KW-0560">Oxidoreductase</keyword>
<dbReference type="PANTHER" id="PTHR42917">
    <property type="entry name" value="2,4-DIENOYL-COA REDUCTASE"/>
    <property type="match status" value="1"/>
</dbReference>
<dbReference type="SUPFAM" id="SSF51971">
    <property type="entry name" value="Nucleotide-binding domain"/>
    <property type="match status" value="1"/>
</dbReference>
<comment type="cofactor">
    <cofactor evidence="2">
        <name>[4Fe-4S] cluster</name>
        <dbReference type="ChEBI" id="CHEBI:49883"/>
    </cofactor>
</comment>
<feature type="domain" description="NADH:flavin oxidoreductase/NADH oxidase N-terminal" evidence="10">
    <location>
        <begin position="19"/>
        <end position="69"/>
    </location>
</feature>
<dbReference type="GO" id="GO:0051536">
    <property type="term" value="F:iron-sulfur cluster binding"/>
    <property type="evidence" value="ECO:0007669"/>
    <property type="project" value="UniProtKB-KW"/>
</dbReference>
<protein>
    <submittedName>
        <fullName evidence="12">NADH:flavin oxidoreductase/NADH oxidase</fullName>
        <ecNumber evidence="12">1.-.-.-</ecNumber>
    </submittedName>
</protein>
<evidence type="ECO:0000256" key="8">
    <source>
        <dbReference type="ARBA" id="ARBA00023014"/>
    </source>
</evidence>
<dbReference type="AlphaFoldDB" id="T1A6B6"/>
<evidence type="ECO:0000256" key="6">
    <source>
        <dbReference type="ARBA" id="ARBA00023002"/>
    </source>
</evidence>
<dbReference type="Pfam" id="PF00724">
    <property type="entry name" value="Oxidored_FMN"/>
    <property type="match status" value="1"/>
</dbReference>
<dbReference type="EC" id="1.-.-.-" evidence="12"/>
<evidence type="ECO:0000259" key="11">
    <source>
        <dbReference type="Pfam" id="PF07992"/>
    </source>
</evidence>
<comment type="caution">
    <text evidence="12">The sequence shown here is derived from an EMBL/GenBank/DDBJ whole genome shotgun (WGS) entry which is preliminary data.</text>
</comment>
<organism evidence="12">
    <name type="scientific">mine drainage metagenome</name>
    <dbReference type="NCBI Taxonomy" id="410659"/>
    <lineage>
        <taxon>unclassified sequences</taxon>
        <taxon>metagenomes</taxon>
        <taxon>ecological metagenomes</taxon>
    </lineage>
</organism>
<dbReference type="SUPFAM" id="SSF51395">
    <property type="entry name" value="FMN-linked oxidoreductases"/>
    <property type="match status" value="1"/>
</dbReference>
<evidence type="ECO:0000313" key="12">
    <source>
        <dbReference type="EMBL" id="EQD52438.1"/>
    </source>
</evidence>
<evidence type="ECO:0000256" key="1">
    <source>
        <dbReference type="ARBA" id="ARBA00001917"/>
    </source>
</evidence>
<dbReference type="InterPro" id="IPR013785">
    <property type="entry name" value="Aldolase_TIM"/>
</dbReference>
<dbReference type="GO" id="GO:0046872">
    <property type="term" value="F:metal ion binding"/>
    <property type="evidence" value="ECO:0007669"/>
    <property type="project" value="UniProtKB-KW"/>
</dbReference>
<dbReference type="EMBL" id="AUZZ01004620">
    <property type="protein sequence ID" value="EQD52438.1"/>
    <property type="molecule type" value="Genomic_DNA"/>
</dbReference>
<dbReference type="InterPro" id="IPR051793">
    <property type="entry name" value="NADH:flavin_oxidoreductase"/>
</dbReference>
<evidence type="ECO:0000256" key="4">
    <source>
        <dbReference type="ARBA" id="ARBA00022643"/>
    </source>
</evidence>
<keyword evidence="8" id="KW-0411">Iron-sulfur</keyword>
<accession>T1A6B6</accession>
<feature type="region of interest" description="Disordered" evidence="9">
    <location>
        <begin position="1"/>
        <end position="22"/>
    </location>
</feature>
<feature type="domain" description="FAD/NAD(P)-binding" evidence="11">
    <location>
        <begin position="114"/>
        <end position="157"/>
    </location>
</feature>
<evidence type="ECO:0000256" key="9">
    <source>
        <dbReference type="SAM" id="MobiDB-lite"/>
    </source>
</evidence>
<feature type="compositionally biased region" description="Basic and acidic residues" evidence="9">
    <location>
        <begin position="1"/>
        <end position="11"/>
    </location>
</feature>
<feature type="non-terminal residue" evidence="12">
    <location>
        <position position="1"/>
    </location>
</feature>
<reference evidence="12" key="2">
    <citation type="journal article" date="2014" name="ISME J.">
        <title>Microbial stratification in low pH oxic and suboxic macroscopic growths along an acid mine drainage.</title>
        <authorList>
            <person name="Mendez-Garcia C."/>
            <person name="Mesa V."/>
            <person name="Sprenger R.R."/>
            <person name="Richter M."/>
            <person name="Diez M.S."/>
            <person name="Solano J."/>
            <person name="Bargiela R."/>
            <person name="Golyshina O.V."/>
            <person name="Manteca A."/>
            <person name="Ramos J.L."/>
            <person name="Gallego J.R."/>
            <person name="Llorente I."/>
            <person name="Martins Dos Santos V.A."/>
            <person name="Jensen O.N."/>
            <person name="Pelaez A.I."/>
            <person name="Sanchez J."/>
            <person name="Ferrer M."/>
        </authorList>
    </citation>
    <scope>NUCLEOTIDE SEQUENCE</scope>
</reference>
<evidence type="ECO:0000259" key="10">
    <source>
        <dbReference type="Pfam" id="PF00724"/>
    </source>
</evidence>
<comment type="cofactor">
    <cofactor evidence="1">
        <name>FMN</name>
        <dbReference type="ChEBI" id="CHEBI:58210"/>
    </cofactor>
</comment>
<keyword evidence="5" id="KW-0479">Metal-binding</keyword>
<evidence type="ECO:0000256" key="5">
    <source>
        <dbReference type="ARBA" id="ARBA00022723"/>
    </source>
</evidence>
<keyword evidence="4" id="KW-0288">FMN</keyword>
<dbReference type="Gene3D" id="3.40.50.720">
    <property type="entry name" value="NAD(P)-binding Rossmann-like Domain"/>
    <property type="match status" value="1"/>
</dbReference>
<reference evidence="12" key="1">
    <citation type="submission" date="2013-08" db="EMBL/GenBank/DDBJ databases">
        <authorList>
            <person name="Mendez C."/>
            <person name="Richter M."/>
            <person name="Ferrer M."/>
            <person name="Sanchez J."/>
        </authorList>
    </citation>
    <scope>NUCLEOTIDE SEQUENCE</scope>
</reference>
<dbReference type="PANTHER" id="PTHR42917:SF2">
    <property type="entry name" value="2,4-DIENOYL-COA REDUCTASE [(2E)-ENOYL-COA-PRODUCING]"/>
    <property type="match status" value="1"/>
</dbReference>
<sequence length="166" mass="18172">RFFEENHEKPYTGRIKPGNHTDKPVVGVGRIVSPDTMVAIINSGQFDIIGAARPSISDPFLPNKIDEGHLDDIRECIGCNQCISRWEIGGPPMVCTQNATAGEEYRRGWHPERFHRAANADKSVLVVGAGPAGMECAMVLGKRQMSAVHLVEAEREIGGHVNWVSS</sequence>
<evidence type="ECO:0000256" key="2">
    <source>
        <dbReference type="ARBA" id="ARBA00001966"/>
    </source>
</evidence>
<dbReference type="GO" id="GO:0016491">
    <property type="term" value="F:oxidoreductase activity"/>
    <property type="evidence" value="ECO:0007669"/>
    <property type="project" value="UniProtKB-KW"/>
</dbReference>
<dbReference type="Gene3D" id="3.20.20.70">
    <property type="entry name" value="Aldolase class I"/>
    <property type="match status" value="1"/>
</dbReference>
<name>T1A6B6_9ZZZZ</name>
<dbReference type="Pfam" id="PF07992">
    <property type="entry name" value="Pyr_redox_2"/>
    <property type="match status" value="1"/>
</dbReference>
<evidence type="ECO:0000256" key="3">
    <source>
        <dbReference type="ARBA" id="ARBA00022630"/>
    </source>
</evidence>
<proteinExistence type="predicted"/>
<dbReference type="InterPro" id="IPR001155">
    <property type="entry name" value="OxRdtase_FMN_N"/>
</dbReference>
<keyword evidence="7" id="KW-0408">Iron</keyword>
<dbReference type="InterPro" id="IPR023753">
    <property type="entry name" value="FAD/NAD-binding_dom"/>
</dbReference>
<gene>
    <name evidence="12" type="ORF">B2A_06523</name>
</gene>